<accession>A0A4R1PY86</accession>
<feature type="transmembrane region" description="Helical" evidence="10">
    <location>
        <begin position="311"/>
        <end position="334"/>
    </location>
</feature>
<evidence type="ECO:0000313" key="11">
    <source>
        <dbReference type="EMBL" id="TCL37751.1"/>
    </source>
</evidence>
<dbReference type="InterPro" id="IPR051327">
    <property type="entry name" value="MATE_MepA_subfamily"/>
</dbReference>
<dbReference type="AlphaFoldDB" id="A0A4R1PY86"/>
<evidence type="ECO:0000256" key="10">
    <source>
        <dbReference type="SAM" id="Phobius"/>
    </source>
</evidence>
<feature type="transmembrane region" description="Helical" evidence="10">
    <location>
        <begin position="12"/>
        <end position="34"/>
    </location>
</feature>
<comment type="caution">
    <text evidence="11">The sequence shown here is derived from an EMBL/GenBank/DDBJ whole genome shotgun (WGS) entry which is preliminary data.</text>
</comment>
<evidence type="ECO:0000256" key="7">
    <source>
        <dbReference type="ARBA" id="ARBA00022989"/>
    </source>
</evidence>
<feature type="transmembrane region" description="Helical" evidence="10">
    <location>
        <begin position="163"/>
        <end position="183"/>
    </location>
</feature>
<dbReference type="Pfam" id="PF01554">
    <property type="entry name" value="MatE"/>
    <property type="match status" value="2"/>
</dbReference>
<evidence type="ECO:0000256" key="4">
    <source>
        <dbReference type="ARBA" id="ARBA00022448"/>
    </source>
</evidence>
<dbReference type="PANTHER" id="PTHR43823:SF3">
    <property type="entry name" value="MULTIDRUG EXPORT PROTEIN MEPA"/>
    <property type="match status" value="1"/>
</dbReference>
<dbReference type="CDD" id="cd13143">
    <property type="entry name" value="MATE_MepA_like"/>
    <property type="match status" value="1"/>
</dbReference>
<evidence type="ECO:0000256" key="3">
    <source>
        <dbReference type="ARBA" id="ARBA00022106"/>
    </source>
</evidence>
<dbReference type="EMBL" id="SLUI01000005">
    <property type="protein sequence ID" value="TCL37751.1"/>
    <property type="molecule type" value="Genomic_DNA"/>
</dbReference>
<keyword evidence="4" id="KW-0813">Transport</keyword>
<evidence type="ECO:0000256" key="2">
    <source>
        <dbReference type="ARBA" id="ARBA00008417"/>
    </source>
</evidence>
<sequence>MKENVLGQQNITTLFFSYSIPAVAGMLFLGINTIVDGFFVGNYIGVNALASINIAMPFFSLMLALGVIIGIGTQSLIGRSLGEGNSKAAGDTFTTALMLITGAALVMAAIALGFTNEIAAFLGASSQLMPLVANYITYTGVFLPFLGIMFVLDYVLKVQGKPLYSMLVLVTAVITHMVLNYLFVVRWSLGIKGAALATGAGYSIAFVMAILPFLTGRTVLRLTGGRFSPDLARRIFYNGMSEGLAEVGTGITTFLFNITLMRYAGEIGVAAFTTISYLQFIGNNMLLGLADGVGAIVSYNYGSRQLERVKAVLRLAGFSALIMGSFFFGVILVYSREIIALFLDASHAPVLAFAENGAKLYAFAFFANGLNIVAAGYFTAICNPAQAVAIALNRGILWISLGLILLPKFWGISGIWLTVPLAEILTLLLSARLLYRHFCLPQPHL</sequence>
<dbReference type="OrthoDB" id="9811110at2"/>
<feature type="transmembrane region" description="Helical" evidence="10">
    <location>
        <begin position="54"/>
        <end position="72"/>
    </location>
</feature>
<dbReference type="InterPro" id="IPR045070">
    <property type="entry name" value="MATE_MepA-like"/>
</dbReference>
<dbReference type="PANTHER" id="PTHR43823">
    <property type="entry name" value="SPORULATION PROTEIN YKVU"/>
    <property type="match status" value="1"/>
</dbReference>
<dbReference type="GO" id="GO:0046677">
    <property type="term" value="P:response to antibiotic"/>
    <property type="evidence" value="ECO:0007669"/>
    <property type="project" value="UniProtKB-KW"/>
</dbReference>
<gene>
    <name evidence="11" type="ORF">EV210_105187</name>
</gene>
<protein>
    <recommendedName>
        <fullName evidence="3">Multidrug export protein MepA</fullName>
    </recommendedName>
</protein>
<dbReference type="GO" id="GO:0005886">
    <property type="term" value="C:plasma membrane"/>
    <property type="evidence" value="ECO:0007669"/>
    <property type="project" value="UniProtKB-SubCell"/>
</dbReference>
<feature type="transmembrane region" description="Helical" evidence="10">
    <location>
        <begin position="135"/>
        <end position="156"/>
    </location>
</feature>
<feature type="transmembrane region" description="Helical" evidence="10">
    <location>
        <begin position="93"/>
        <end position="115"/>
    </location>
</feature>
<evidence type="ECO:0000256" key="9">
    <source>
        <dbReference type="ARBA" id="ARBA00023251"/>
    </source>
</evidence>
<organism evidence="11 12">
    <name type="scientific">Anaerospora hongkongensis</name>
    <dbReference type="NCBI Taxonomy" id="244830"/>
    <lineage>
        <taxon>Bacteria</taxon>
        <taxon>Bacillati</taxon>
        <taxon>Bacillota</taxon>
        <taxon>Negativicutes</taxon>
        <taxon>Selenomonadales</taxon>
        <taxon>Sporomusaceae</taxon>
        <taxon>Anaerospora</taxon>
    </lineage>
</organism>
<dbReference type="RefSeq" id="WP_132078802.1">
    <property type="nucleotide sequence ID" value="NZ_SLUI01000005.1"/>
</dbReference>
<evidence type="ECO:0000256" key="6">
    <source>
        <dbReference type="ARBA" id="ARBA00022692"/>
    </source>
</evidence>
<feature type="transmembrane region" description="Helical" evidence="10">
    <location>
        <begin position="195"/>
        <end position="214"/>
    </location>
</feature>
<evidence type="ECO:0000313" key="12">
    <source>
        <dbReference type="Proteomes" id="UP000295063"/>
    </source>
</evidence>
<dbReference type="GO" id="GO:0042910">
    <property type="term" value="F:xenobiotic transmembrane transporter activity"/>
    <property type="evidence" value="ECO:0007669"/>
    <property type="project" value="InterPro"/>
</dbReference>
<dbReference type="InterPro" id="IPR002528">
    <property type="entry name" value="MATE_fam"/>
</dbReference>
<name>A0A4R1PY86_9FIRM</name>
<keyword evidence="5" id="KW-1003">Cell membrane</keyword>
<reference evidence="11 12" key="1">
    <citation type="submission" date="2019-03" db="EMBL/GenBank/DDBJ databases">
        <title>Genomic Encyclopedia of Type Strains, Phase IV (KMG-IV): sequencing the most valuable type-strain genomes for metagenomic binning, comparative biology and taxonomic classification.</title>
        <authorList>
            <person name="Goeker M."/>
        </authorList>
    </citation>
    <scope>NUCLEOTIDE SEQUENCE [LARGE SCALE GENOMIC DNA]</scope>
    <source>
        <strain evidence="11 12">DSM 15969</strain>
    </source>
</reference>
<dbReference type="PIRSF" id="PIRSF006603">
    <property type="entry name" value="DinF"/>
    <property type="match status" value="1"/>
</dbReference>
<dbReference type="InterPro" id="IPR048279">
    <property type="entry name" value="MdtK-like"/>
</dbReference>
<feature type="transmembrane region" description="Helical" evidence="10">
    <location>
        <begin position="360"/>
        <end position="380"/>
    </location>
</feature>
<keyword evidence="9" id="KW-0046">Antibiotic resistance</keyword>
<keyword evidence="6 10" id="KW-0812">Transmembrane</keyword>
<comment type="similarity">
    <text evidence="2">Belongs to the multi antimicrobial extrusion (MATE) (TC 2.A.66.1) family. MepA subfamily.</text>
</comment>
<comment type="subcellular location">
    <subcellularLocation>
        <location evidence="1">Cell membrane</location>
        <topology evidence="1">Multi-pass membrane protein</topology>
    </subcellularLocation>
</comment>
<keyword evidence="12" id="KW-1185">Reference proteome</keyword>
<evidence type="ECO:0000256" key="1">
    <source>
        <dbReference type="ARBA" id="ARBA00004651"/>
    </source>
</evidence>
<keyword evidence="7 10" id="KW-1133">Transmembrane helix</keyword>
<evidence type="ECO:0000256" key="5">
    <source>
        <dbReference type="ARBA" id="ARBA00022475"/>
    </source>
</evidence>
<dbReference type="GO" id="GO:0015297">
    <property type="term" value="F:antiporter activity"/>
    <property type="evidence" value="ECO:0007669"/>
    <property type="project" value="InterPro"/>
</dbReference>
<feature type="transmembrane region" description="Helical" evidence="10">
    <location>
        <begin position="235"/>
        <end position="256"/>
    </location>
</feature>
<feature type="transmembrane region" description="Helical" evidence="10">
    <location>
        <begin position="387"/>
        <end position="406"/>
    </location>
</feature>
<proteinExistence type="inferred from homology"/>
<evidence type="ECO:0000256" key="8">
    <source>
        <dbReference type="ARBA" id="ARBA00023136"/>
    </source>
</evidence>
<feature type="transmembrane region" description="Helical" evidence="10">
    <location>
        <begin position="276"/>
        <end position="299"/>
    </location>
</feature>
<keyword evidence="8 10" id="KW-0472">Membrane</keyword>
<dbReference type="Proteomes" id="UP000295063">
    <property type="component" value="Unassembled WGS sequence"/>
</dbReference>